<dbReference type="OrthoDB" id="411852at2759"/>
<sequence length="311" mass="35384">MFVTTSRLYKRHLSEYFCKLPSRTVLLELGVYHGHTTAVLAAMFQQVISIDIEKSYLRVAAAHTKHHSNIVFLTADLMVGNWQMFASSGIKVVVVDANHRYEYVRADAHNALFYLPELEYMVFDDFGHEVGVQRTVNELQRDGILTDCLGIGQGWNGSRWQFRNWDESTGESFMSWTDKSEGIICRRGHTLTASSAQQFLDQRFYIYSQPLGKLCPAGIFRLLPDGRLETSIWGAGTWMKAVEPAGPDSERRDALLLELPGMAPGPIELLFNSPRSAFVLSRMGLTKSDWFGIRDHFVFEPFQLATRQFDD</sequence>
<keyword evidence="2" id="KW-1185">Reference proteome</keyword>
<dbReference type="Proteomes" id="UP000649617">
    <property type="component" value="Unassembled WGS sequence"/>
</dbReference>
<evidence type="ECO:0000313" key="1">
    <source>
        <dbReference type="EMBL" id="CAE7576717.1"/>
    </source>
</evidence>
<dbReference type="Pfam" id="PF13578">
    <property type="entry name" value="Methyltransf_24"/>
    <property type="match status" value="1"/>
</dbReference>
<dbReference type="AlphaFoldDB" id="A0A812UGY5"/>
<name>A0A812UGY5_SYMPI</name>
<reference evidence="1" key="1">
    <citation type="submission" date="2021-02" db="EMBL/GenBank/DDBJ databases">
        <authorList>
            <person name="Dougan E. K."/>
            <person name="Rhodes N."/>
            <person name="Thang M."/>
            <person name="Chan C."/>
        </authorList>
    </citation>
    <scope>NUCLEOTIDE SEQUENCE</scope>
</reference>
<gene>
    <name evidence="1" type="ORF">SPIL2461_LOCUS15513</name>
</gene>
<dbReference type="EMBL" id="CAJNIZ010038258">
    <property type="protein sequence ID" value="CAE7576717.1"/>
    <property type="molecule type" value="Genomic_DNA"/>
</dbReference>
<dbReference type="InterPro" id="IPR029063">
    <property type="entry name" value="SAM-dependent_MTases_sf"/>
</dbReference>
<dbReference type="SUPFAM" id="SSF53335">
    <property type="entry name" value="S-adenosyl-L-methionine-dependent methyltransferases"/>
    <property type="match status" value="1"/>
</dbReference>
<evidence type="ECO:0000313" key="2">
    <source>
        <dbReference type="Proteomes" id="UP000649617"/>
    </source>
</evidence>
<protein>
    <recommendedName>
        <fullName evidence="3">Methyltransferase domain-containing protein</fullName>
    </recommendedName>
</protein>
<accession>A0A812UGY5</accession>
<dbReference type="Gene3D" id="3.40.50.150">
    <property type="entry name" value="Vaccinia Virus protein VP39"/>
    <property type="match status" value="1"/>
</dbReference>
<comment type="caution">
    <text evidence="1">The sequence shown here is derived from an EMBL/GenBank/DDBJ whole genome shotgun (WGS) entry which is preliminary data.</text>
</comment>
<evidence type="ECO:0008006" key="3">
    <source>
        <dbReference type="Google" id="ProtNLM"/>
    </source>
</evidence>
<organism evidence="1 2">
    <name type="scientific">Symbiodinium pilosum</name>
    <name type="common">Dinoflagellate</name>
    <dbReference type="NCBI Taxonomy" id="2952"/>
    <lineage>
        <taxon>Eukaryota</taxon>
        <taxon>Sar</taxon>
        <taxon>Alveolata</taxon>
        <taxon>Dinophyceae</taxon>
        <taxon>Suessiales</taxon>
        <taxon>Symbiodiniaceae</taxon>
        <taxon>Symbiodinium</taxon>
    </lineage>
</organism>
<proteinExistence type="predicted"/>